<sequence>MFFLNRAFAGEGGNHGKSGKMSGEKIKRWMSLICLVISALPCVFIGMSEILGFISGSGSL</sequence>
<keyword evidence="1" id="KW-1133">Transmembrane helix</keyword>
<keyword evidence="1" id="KW-0472">Membrane</keyword>
<dbReference type="EMBL" id="NFII01000008">
    <property type="protein sequence ID" value="OUO00858.1"/>
    <property type="molecule type" value="Genomic_DNA"/>
</dbReference>
<dbReference type="AlphaFoldDB" id="A0A1Y3YZE8"/>
<dbReference type="Proteomes" id="UP000195386">
    <property type="component" value="Unassembled WGS sequence"/>
</dbReference>
<proteinExistence type="predicted"/>
<gene>
    <name evidence="2" type="ORF">B5F97_10050</name>
</gene>
<reference evidence="3" key="1">
    <citation type="submission" date="2017-04" db="EMBL/GenBank/DDBJ databases">
        <title>Function of individual gut microbiota members based on whole genome sequencing of pure cultures obtained from chicken caecum.</title>
        <authorList>
            <person name="Medvecky M."/>
            <person name="Cejkova D."/>
            <person name="Polansky O."/>
            <person name="Karasova D."/>
            <person name="Kubasova T."/>
            <person name="Cizek A."/>
            <person name="Rychlik I."/>
        </authorList>
    </citation>
    <scope>NUCLEOTIDE SEQUENCE [LARGE SCALE GENOMIC DNA]</scope>
    <source>
        <strain evidence="3">An43</strain>
    </source>
</reference>
<comment type="caution">
    <text evidence="2">The sequence shown here is derived from an EMBL/GenBank/DDBJ whole genome shotgun (WGS) entry which is preliminary data.</text>
</comment>
<evidence type="ECO:0000256" key="1">
    <source>
        <dbReference type="SAM" id="Phobius"/>
    </source>
</evidence>
<evidence type="ECO:0000313" key="2">
    <source>
        <dbReference type="EMBL" id="OUO00858.1"/>
    </source>
</evidence>
<feature type="transmembrane region" description="Helical" evidence="1">
    <location>
        <begin position="29"/>
        <end position="54"/>
    </location>
</feature>
<keyword evidence="1" id="KW-0812">Transmembrane</keyword>
<protein>
    <submittedName>
        <fullName evidence="2">Uncharacterized protein</fullName>
    </submittedName>
</protein>
<evidence type="ECO:0000313" key="3">
    <source>
        <dbReference type="Proteomes" id="UP000195386"/>
    </source>
</evidence>
<accession>A0A1Y3YZE8</accession>
<organism evidence="2 3">
    <name type="scientific">Bacteroides clarus</name>
    <dbReference type="NCBI Taxonomy" id="626929"/>
    <lineage>
        <taxon>Bacteria</taxon>
        <taxon>Pseudomonadati</taxon>
        <taxon>Bacteroidota</taxon>
        <taxon>Bacteroidia</taxon>
        <taxon>Bacteroidales</taxon>
        <taxon>Bacteroidaceae</taxon>
        <taxon>Bacteroides</taxon>
    </lineage>
</organism>
<name>A0A1Y3YZE8_9BACE</name>